<evidence type="ECO:0000259" key="2">
    <source>
        <dbReference type="Pfam" id="PF13476"/>
    </source>
</evidence>
<dbReference type="EMBL" id="CP020814">
    <property type="protein sequence ID" value="ARK29053.1"/>
    <property type="molecule type" value="Genomic_DNA"/>
</dbReference>
<evidence type="ECO:0000256" key="1">
    <source>
        <dbReference type="SAM" id="Coils"/>
    </source>
</evidence>
<name>A0A1X9MA58_9BACI</name>
<keyword evidence="4" id="KW-1185">Reference proteome</keyword>
<feature type="coiled-coil region" evidence="1">
    <location>
        <begin position="299"/>
        <end position="326"/>
    </location>
</feature>
<dbReference type="SUPFAM" id="SSF52540">
    <property type="entry name" value="P-loop containing nucleoside triphosphate hydrolases"/>
    <property type="match status" value="1"/>
</dbReference>
<feature type="domain" description="Rad50/SbcC-type AAA" evidence="2">
    <location>
        <begin position="18"/>
        <end position="247"/>
    </location>
</feature>
<protein>
    <recommendedName>
        <fullName evidence="2">Rad50/SbcC-type AAA domain-containing protein</fullName>
    </recommendedName>
</protein>
<keyword evidence="1" id="KW-0175">Coiled coil</keyword>
<dbReference type="RefSeq" id="WP_066160970.1">
    <property type="nucleotide sequence ID" value="NZ_CP020814.1"/>
</dbReference>
<proteinExistence type="predicted"/>
<evidence type="ECO:0000313" key="4">
    <source>
        <dbReference type="Proteomes" id="UP000193006"/>
    </source>
</evidence>
<dbReference type="STRING" id="199441.BkAM31D_03865"/>
<dbReference type="KEGG" id="bkw:BkAM31D_03865"/>
<evidence type="ECO:0000313" key="3">
    <source>
        <dbReference type="EMBL" id="ARK29053.1"/>
    </source>
</evidence>
<gene>
    <name evidence="3" type="ORF">BkAM31D_03865</name>
</gene>
<organism evidence="3 4">
    <name type="scientific">Halalkalibacter krulwichiae</name>
    <dbReference type="NCBI Taxonomy" id="199441"/>
    <lineage>
        <taxon>Bacteria</taxon>
        <taxon>Bacillati</taxon>
        <taxon>Bacillota</taxon>
        <taxon>Bacilli</taxon>
        <taxon>Bacillales</taxon>
        <taxon>Bacillaceae</taxon>
        <taxon>Halalkalibacter</taxon>
    </lineage>
</organism>
<reference evidence="3 4" key="1">
    <citation type="submission" date="2017-04" db="EMBL/GenBank/DDBJ databases">
        <title>Bacillus krulwichiae AM31D Genome sequencing and assembly.</title>
        <authorList>
            <person name="Krulwich T.A."/>
            <person name="Anastor L."/>
            <person name="Ehrlich R."/>
            <person name="Ehrlich G.D."/>
            <person name="Janto B."/>
        </authorList>
    </citation>
    <scope>NUCLEOTIDE SEQUENCE [LARGE SCALE GENOMIC DNA]</scope>
    <source>
        <strain evidence="3 4">AM31D</strain>
    </source>
</reference>
<dbReference type="Pfam" id="PF13476">
    <property type="entry name" value="AAA_23"/>
    <property type="match status" value="1"/>
</dbReference>
<dbReference type="Gene3D" id="3.40.50.300">
    <property type="entry name" value="P-loop containing nucleotide triphosphate hydrolases"/>
    <property type="match status" value="1"/>
</dbReference>
<accession>A0A1X9MA58</accession>
<dbReference type="InterPro" id="IPR038729">
    <property type="entry name" value="Rad50/SbcC_AAA"/>
</dbReference>
<feature type="coiled-coil region" evidence="1">
    <location>
        <begin position="354"/>
        <end position="399"/>
    </location>
</feature>
<dbReference type="AlphaFoldDB" id="A0A1X9MA58"/>
<dbReference type="InterPro" id="IPR027417">
    <property type="entry name" value="P-loop_NTPase"/>
</dbReference>
<sequence length="649" mass="75556">MSRLILLNLIIQGNNYKRTIEFNKGLTIISGEKTSGKSLILSLIDYCLGKSSKIDLNVQRELDEKCDEVFLELKIGNEVLTLRRLLKQKQTKISIYFCNYNNLDEYTPKILDIKDAMKILMNKLNINEYKLIRHQKHSNQKEIDTVSFRDIFRFVYIHQHELGTGDFLEKKSTFKAVKNPHAFKMMFNLVDVDKETLNEQLVKVQNNIDKTKRELFGLNSYLEDLDALDRVELQLKVKKQLSDIEDKKKFKADVLNKSISKSNENNENKMYIKLKNDFKDISNKIYELQNKKRHLQISVQSKQILIKEYEDEYKEIEETLELNYKLIIPNQSIECPLCSSKVSGHVHNQNVAHNENAEKTLNKVKKQIVNKINLVEDLIEKELKQTEEINKEIVILTEKQSIFNNALKQYSKKTEVPYLSQIDSINSIITKLSKDLESLKEGLRIHNKVDEKEKLITDLELEETRLLKDIAALQVSNEKKDKVFKYLNKEYKAFMERLKYETKNETFIHQEQMIPYYNGASVYAHESGGLLECMQLSFIGAILKSKTEGYSPGHPGLLLLDSLSKYVGTLANNETKKEESVSNEKINDPEVYDEFFKILIELSSDHQIILVENTPPVKYGSSYTKYTFYSGKKGLIDEEKNEIKDIFSE</sequence>
<dbReference type="Proteomes" id="UP000193006">
    <property type="component" value="Chromosome"/>
</dbReference>